<proteinExistence type="predicted"/>
<dbReference type="HOGENOM" id="CLU_3047745_0_0_11"/>
<gene>
    <name evidence="1" type="ORF">SacmaDRAFT_0301</name>
</gene>
<evidence type="ECO:0000313" key="2">
    <source>
        <dbReference type="Proteomes" id="UP000004926"/>
    </source>
</evidence>
<accession>H5X186</accession>
<keyword evidence="2" id="KW-1185">Reference proteome</keyword>
<evidence type="ECO:0000313" key="1">
    <source>
        <dbReference type="EMBL" id="EHR48610.1"/>
    </source>
</evidence>
<protein>
    <submittedName>
        <fullName evidence="1">Uncharacterized protein</fullName>
    </submittedName>
</protein>
<dbReference type="STRING" id="882083.SacmaDRAFT_0301"/>
<dbReference type="Proteomes" id="UP000004926">
    <property type="component" value="Chromosome"/>
</dbReference>
<name>H5X186_9PSEU</name>
<dbReference type="AlphaFoldDB" id="H5X186"/>
<organism evidence="1 2">
    <name type="scientific">Saccharomonospora marina XMU15</name>
    <dbReference type="NCBI Taxonomy" id="882083"/>
    <lineage>
        <taxon>Bacteria</taxon>
        <taxon>Bacillati</taxon>
        <taxon>Actinomycetota</taxon>
        <taxon>Actinomycetes</taxon>
        <taxon>Pseudonocardiales</taxon>
        <taxon>Pseudonocardiaceae</taxon>
        <taxon>Saccharomonospora</taxon>
    </lineage>
</organism>
<reference evidence="1 2" key="1">
    <citation type="journal article" date="2012" name="Stand. Genomic Sci.">
        <title>Genome sequence of the ocean sediment bacterium Saccharomonospora marina type strain (XMU15(T)).</title>
        <authorList>
            <person name="Klenk H.P."/>
            <person name="Lu M."/>
            <person name="Lucas S."/>
            <person name="Lapidus A."/>
            <person name="Copeland A."/>
            <person name="Pitluck S."/>
            <person name="Goodwin L.A."/>
            <person name="Han C."/>
            <person name="Tapia R."/>
            <person name="Brambilla E.M."/>
            <person name="Potter G."/>
            <person name="Land M."/>
            <person name="Ivanova N."/>
            <person name="Rohde M."/>
            <person name="Goker M."/>
            <person name="Detter J.C."/>
            <person name="Li W.J."/>
            <person name="Kyrpides N.C."/>
            <person name="Woyke T."/>
        </authorList>
    </citation>
    <scope>NUCLEOTIDE SEQUENCE [LARGE SCALE GENOMIC DNA]</scope>
    <source>
        <strain evidence="1 2">XMU15</strain>
    </source>
</reference>
<sequence length="54" mass="5779">MVGQAAARGRFRRSVGNLRGTVRGLFFGSRLSHMTGMLLVATGVGSATRRRETA</sequence>
<dbReference type="EMBL" id="CM001439">
    <property type="protein sequence ID" value="EHR48610.1"/>
    <property type="molecule type" value="Genomic_DNA"/>
</dbReference>